<dbReference type="Proteomes" id="UP000294200">
    <property type="component" value="Unassembled WGS sequence"/>
</dbReference>
<accession>A0A4R0XKI1</accession>
<reference evidence="1 2" key="1">
    <citation type="submission" date="2017-02" db="EMBL/GenBank/DDBJ databases">
        <title>Paraburkholderia sophoroidis sp. nov. and Paraburkholderia steynii sp. nov. rhizobial symbionts of the fynbos legume Hypocalyptus sophoroides.</title>
        <authorList>
            <person name="Steenkamp E.T."/>
            <person name="Beukes C.W."/>
            <person name="Van Zyl E."/>
            <person name="Avontuur J."/>
            <person name="Chan W.Y."/>
            <person name="Hassen A."/>
            <person name="Palmer M."/>
            <person name="Mthombeni L."/>
            <person name="Phalane F."/>
            <person name="Sereme K."/>
            <person name="Venter S.N."/>
        </authorList>
    </citation>
    <scope>NUCLEOTIDE SEQUENCE [LARGE SCALE GENOMIC DNA]</scope>
    <source>
        <strain evidence="1 2">HC1.1ba</strain>
    </source>
</reference>
<keyword evidence="2" id="KW-1185">Reference proteome</keyword>
<gene>
    <name evidence="1" type="ORF">BZM27_16210</name>
</gene>
<sequence length="77" mass="8168">MSGHAHGPIPIRFFATWTALAQASLKYPQAAIEYLGTQAGRGADPRALKAWHSTIGSNLLQHDEHAVAGSSCGSKVR</sequence>
<comment type="caution">
    <text evidence="1">The sequence shown here is derived from an EMBL/GenBank/DDBJ whole genome shotgun (WGS) entry which is preliminary data.</text>
</comment>
<proteinExistence type="predicted"/>
<dbReference type="EMBL" id="MWML01000051">
    <property type="protein sequence ID" value="TCG07897.1"/>
    <property type="molecule type" value="Genomic_DNA"/>
</dbReference>
<name>A0A4R0XKI1_9BURK</name>
<protein>
    <submittedName>
        <fullName evidence="1">Uncharacterized protein</fullName>
    </submittedName>
</protein>
<evidence type="ECO:0000313" key="1">
    <source>
        <dbReference type="EMBL" id="TCG07897.1"/>
    </source>
</evidence>
<organism evidence="1 2">
    <name type="scientific">Paraburkholderia steynii</name>
    <dbReference type="NCBI Taxonomy" id="1245441"/>
    <lineage>
        <taxon>Bacteria</taxon>
        <taxon>Pseudomonadati</taxon>
        <taxon>Pseudomonadota</taxon>
        <taxon>Betaproteobacteria</taxon>
        <taxon>Burkholderiales</taxon>
        <taxon>Burkholderiaceae</taxon>
        <taxon>Paraburkholderia</taxon>
    </lineage>
</organism>
<dbReference type="AlphaFoldDB" id="A0A4R0XKI1"/>
<evidence type="ECO:0000313" key="2">
    <source>
        <dbReference type="Proteomes" id="UP000294200"/>
    </source>
</evidence>